<organism evidence="5 6">
    <name type="scientific">Rhodothalassium salexigens DSM 2132</name>
    <dbReference type="NCBI Taxonomy" id="1188247"/>
    <lineage>
        <taxon>Bacteria</taxon>
        <taxon>Pseudomonadati</taxon>
        <taxon>Pseudomonadota</taxon>
        <taxon>Alphaproteobacteria</taxon>
        <taxon>Rhodothalassiales</taxon>
        <taxon>Rhodothalassiaceae</taxon>
        <taxon>Rhodothalassium</taxon>
    </lineage>
</organism>
<dbReference type="RefSeq" id="WP_165878743.1">
    <property type="nucleotide sequence ID" value="NZ_JACIGF010000003.1"/>
</dbReference>
<dbReference type="AlphaFoldDB" id="A0A4R2PL34"/>
<evidence type="ECO:0000259" key="4">
    <source>
        <dbReference type="Pfam" id="PF00440"/>
    </source>
</evidence>
<reference evidence="5 6" key="1">
    <citation type="submission" date="2019-03" db="EMBL/GenBank/DDBJ databases">
        <title>Genomic Encyclopedia of Type Strains, Phase IV (KMG-IV): sequencing the most valuable type-strain genomes for metagenomic binning, comparative biology and taxonomic classification.</title>
        <authorList>
            <person name="Goeker M."/>
        </authorList>
    </citation>
    <scope>NUCLEOTIDE SEQUENCE [LARGE SCALE GENOMIC DNA]</scope>
    <source>
        <strain evidence="5 6">DSM 2132</strain>
    </source>
</reference>
<dbReference type="Gene3D" id="1.10.357.10">
    <property type="entry name" value="Tetracycline Repressor, domain 2"/>
    <property type="match status" value="1"/>
</dbReference>
<evidence type="ECO:0000256" key="3">
    <source>
        <dbReference type="ARBA" id="ARBA00023163"/>
    </source>
</evidence>
<evidence type="ECO:0000256" key="2">
    <source>
        <dbReference type="ARBA" id="ARBA00023125"/>
    </source>
</evidence>
<evidence type="ECO:0000256" key="1">
    <source>
        <dbReference type="ARBA" id="ARBA00023015"/>
    </source>
</evidence>
<evidence type="ECO:0000313" key="5">
    <source>
        <dbReference type="EMBL" id="TCP36290.1"/>
    </source>
</evidence>
<dbReference type="InterPro" id="IPR036271">
    <property type="entry name" value="Tet_transcr_reg_TetR-rel_C_sf"/>
</dbReference>
<dbReference type="PANTHER" id="PTHR47506">
    <property type="entry name" value="TRANSCRIPTIONAL REGULATORY PROTEIN"/>
    <property type="match status" value="1"/>
</dbReference>
<dbReference type="EMBL" id="SLXO01000003">
    <property type="protein sequence ID" value="TCP36290.1"/>
    <property type="molecule type" value="Genomic_DNA"/>
</dbReference>
<name>A0A4R2PL34_RHOSA</name>
<dbReference type="SUPFAM" id="SSF48498">
    <property type="entry name" value="Tetracyclin repressor-like, C-terminal domain"/>
    <property type="match status" value="1"/>
</dbReference>
<accession>A0A4R2PL34</accession>
<dbReference type="GO" id="GO:0003677">
    <property type="term" value="F:DNA binding"/>
    <property type="evidence" value="ECO:0007669"/>
    <property type="project" value="UniProtKB-KW"/>
</dbReference>
<dbReference type="InterPro" id="IPR009057">
    <property type="entry name" value="Homeodomain-like_sf"/>
</dbReference>
<gene>
    <name evidence="5" type="ORF">EV659_103177</name>
</gene>
<dbReference type="Pfam" id="PF00440">
    <property type="entry name" value="TetR_N"/>
    <property type="match status" value="1"/>
</dbReference>
<protein>
    <submittedName>
        <fullName evidence="5">TetR family transcriptional regulator</fullName>
    </submittedName>
</protein>
<keyword evidence="1" id="KW-0805">Transcription regulation</keyword>
<dbReference type="PANTHER" id="PTHR47506:SF7">
    <property type="entry name" value="TRANSCRIPTIONAL REGULATORY PROTEIN"/>
    <property type="match status" value="1"/>
</dbReference>
<feature type="domain" description="HTH tetR-type" evidence="4">
    <location>
        <begin position="10"/>
        <end position="51"/>
    </location>
</feature>
<dbReference type="InParanoid" id="A0A4R2PL34"/>
<keyword evidence="3" id="KW-0804">Transcription</keyword>
<proteinExistence type="predicted"/>
<dbReference type="InterPro" id="IPR001647">
    <property type="entry name" value="HTH_TetR"/>
</dbReference>
<keyword evidence="2" id="KW-0238">DNA-binding</keyword>
<comment type="caution">
    <text evidence="5">The sequence shown here is derived from an EMBL/GenBank/DDBJ whole genome shotgun (WGS) entry which is preliminary data.</text>
</comment>
<sequence>MSDPSGLPVDAVAGVFRQAGYDGASLSRLSAAAGLKRASLYHHFPGGKEEMGHAALARADARLRRLVIEPLSGPAPGDQRLAAMLAGVRAFYAQEPAGCLINALSMGEGQRLFGPALAQTAAAWRDGIARAYADMGAAPADAIRRATSLLAEIQGRLILQRLFGEDMLGDLGALG</sequence>
<keyword evidence="6" id="KW-1185">Reference proteome</keyword>
<evidence type="ECO:0000313" key="6">
    <source>
        <dbReference type="Proteomes" id="UP000295399"/>
    </source>
</evidence>
<dbReference type="SUPFAM" id="SSF46689">
    <property type="entry name" value="Homeodomain-like"/>
    <property type="match status" value="1"/>
</dbReference>
<dbReference type="Proteomes" id="UP000295399">
    <property type="component" value="Unassembled WGS sequence"/>
</dbReference>